<keyword evidence="5 11" id="KW-0812">Transmembrane</keyword>
<evidence type="ECO:0000313" key="14">
    <source>
        <dbReference type="RefSeq" id="XP_003748550.1"/>
    </source>
</evidence>
<evidence type="ECO:0000256" key="10">
    <source>
        <dbReference type="ARBA" id="ARBA00023136"/>
    </source>
</evidence>
<evidence type="ECO:0000256" key="5">
    <source>
        <dbReference type="ARBA" id="ARBA00022692"/>
    </source>
</evidence>
<feature type="transmembrane region" description="Helical" evidence="11">
    <location>
        <begin position="51"/>
        <end position="70"/>
    </location>
</feature>
<evidence type="ECO:0000256" key="11">
    <source>
        <dbReference type="SAM" id="Phobius"/>
    </source>
</evidence>
<proteinExistence type="predicted"/>
<keyword evidence="9" id="KW-0408">Iron</keyword>
<keyword evidence="8 11" id="KW-1133">Transmembrane helix</keyword>
<dbReference type="GO" id="GO:0016020">
    <property type="term" value="C:membrane"/>
    <property type="evidence" value="ECO:0007669"/>
    <property type="project" value="UniProtKB-SubCell"/>
</dbReference>
<organism evidence="13 14">
    <name type="scientific">Galendromus occidentalis</name>
    <name type="common">western predatory mite</name>
    <dbReference type="NCBI Taxonomy" id="34638"/>
    <lineage>
        <taxon>Eukaryota</taxon>
        <taxon>Metazoa</taxon>
        <taxon>Ecdysozoa</taxon>
        <taxon>Arthropoda</taxon>
        <taxon>Chelicerata</taxon>
        <taxon>Arachnida</taxon>
        <taxon>Acari</taxon>
        <taxon>Parasitiformes</taxon>
        <taxon>Mesostigmata</taxon>
        <taxon>Gamasina</taxon>
        <taxon>Phytoseioidea</taxon>
        <taxon>Phytoseiidae</taxon>
        <taxon>Typhlodrominae</taxon>
        <taxon>Galendromus</taxon>
    </lineage>
</organism>
<dbReference type="PROSITE" id="PS50939">
    <property type="entry name" value="CYTOCHROME_B561"/>
    <property type="match status" value="1"/>
</dbReference>
<evidence type="ECO:0000256" key="9">
    <source>
        <dbReference type="ARBA" id="ARBA00023004"/>
    </source>
</evidence>
<dbReference type="Pfam" id="PF03188">
    <property type="entry name" value="Cytochrom_B561"/>
    <property type="match status" value="1"/>
</dbReference>
<dbReference type="GeneID" id="100899013"/>
<comment type="cofactor">
    <cofactor evidence="1">
        <name>heme b</name>
        <dbReference type="ChEBI" id="CHEBI:60344"/>
    </cofactor>
</comment>
<dbReference type="KEGG" id="goe:100899013"/>
<keyword evidence="3" id="KW-0813">Transport</keyword>
<dbReference type="InterPro" id="IPR043205">
    <property type="entry name" value="CYB561/CYBRD1-like"/>
</dbReference>
<reference evidence="14" key="1">
    <citation type="submission" date="2025-08" db="UniProtKB">
        <authorList>
            <consortium name="RefSeq"/>
        </authorList>
    </citation>
    <scope>IDENTIFICATION</scope>
</reference>
<keyword evidence="6" id="KW-0479">Metal-binding</keyword>
<sequence length="229" mass="25403">MAANDTRFFTPLFVVSQLFGVAVIVLVRVWGETLGGFPKHWDASRVFNWHPLLMILSLIIIQGDSILIYRALRFDMKPRLKIIHAVLHCIALVVAIIGLKAAFDSHNYKEPPIPNMYSLHSWIGLTAAVLFGIQFLVGFASFSLPYAKPSLRKMLMPLHVFGGTAIFILSILAVLTGIVEKNVFMGKYSELPKPAVIGNVLGLFVTLFGVSVFYLLSNPSYKRVALQGD</sequence>
<feature type="transmembrane region" description="Helical" evidence="11">
    <location>
        <begin position="195"/>
        <end position="216"/>
    </location>
</feature>
<dbReference type="PANTHER" id="PTHR10106">
    <property type="entry name" value="CYTOCHROME B561-RELATED"/>
    <property type="match status" value="1"/>
</dbReference>
<dbReference type="GO" id="GO:0046872">
    <property type="term" value="F:metal ion binding"/>
    <property type="evidence" value="ECO:0007669"/>
    <property type="project" value="UniProtKB-KW"/>
</dbReference>
<dbReference type="Proteomes" id="UP000694867">
    <property type="component" value="Unplaced"/>
</dbReference>
<evidence type="ECO:0000256" key="4">
    <source>
        <dbReference type="ARBA" id="ARBA00022617"/>
    </source>
</evidence>
<protein>
    <submittedName>
        <fullName evidence="14">Cytochrome b561</fullName>
    </submittedName>
</protein>
<dbReference type="AlphaFoldDB" id="A0AAJ6QZ19"/>
<evidence type="ECO:0000259" key="12">
    <source>
        <dbReference type="PROSITE" id="PS50939"/>
    </source>
</evidence>
<dbReference type="SMART" id="SM00665">
    <property type="entry name" value="B561"/>
    <property type="match status" value="1"/>
</dbReference>
<accession>A0AAJ6QZ19</accession>
<feature type="transmembrane region" description="Helical" evidence="11">
    <location>
        <begin position="82"/>
        <end position="102"/>
    </location>
</feature>
<feature type="transmembrane region" description="Helical" evidence="11">
    <location>
        <begin position="122"/>
        <end position="142"/>
    </location>
</feature>
<keyword evidence="10 11" id="KW-0472">Membrane</keyword>
<keyword evidence="4" id="KW-0349">Heme</keyword>
<dbReference type="Gene3D" id="1.20.120.1770">
    <property type="match status" value="1"/>
</dbReference>
<evidence type="ECO:0000256" key="3">
    <source>
        <dbReference type="ARBA" id="ARBA00022448"/>
    </source>
</evidence>
<dbReference type="InterPro" id="IPR006593">
    <property type="entry name" value="Cyt_b561/ferric_Rdtase_TM"/>
</dbReference>
<keyword evidence="7" id="KW-0249">Electron transport</keyword>
<dbReference type="RefSeq" id="XP_003748550.1">
    <property type="nucleotide sequence ID" value="XM_003748502.1"/>
</dbReference>
<feature type="transmembrane region" description="Helical" evidence="11">
    <location>
        <begin position="12"/>
        <end position="31"/>
    </location>
</feature>
<dbReference type="PANTHER" id="PTHR10106:SF0">
    <property type="entry name" value="LD36721P"/>
    <property type="match status" value="1"/>
</dbReference>
<name>A0AAJ6QZ19_9ACAR</name>
<feature type="domain" description="Cytochrome b561" evidence="12">
    <location>
        <begin position="15"/>
        <end position="217"/>
    </location>
</feature>
<comment type="subcellular location">
    <subcellularLocation>
        <location evidence="2">Membrane</location>
        <topology evidence="2">Multi-pass membrane protein</topology>
    </subcellularLocation>
</comment>
<keyword evidence="13" id="KW-1185">Reference proteome</keyword>
<evidence type="ECO:0000256" key="2">
    <source>
        <dbReference type="ARBA" id="ARBA00004141"/>
    </source>
</evidence>
<dbReference type="GO" id="GO:0016491">
    <property type="term" value="F:oxidoreductase activity"/>
    <property type="evidence" value="ECO:0007669"/>
    <property type="project" value="InterPro"/>
</dbReference>
<evidence type="ECO:0000313" key="13">
    <source>
        <dbReference type="Proteomes" id="UP000694867"/>
    </source>
</evidence>
<feature type="transmembrane region" description="Helical" evidence="11">
    <location>
        <begin position="154"/>
        <end position="175"/>
    </location>
</feature>
<evidence type="ECO:0000256" key="7">
    <source>
        <dbReference type="ARBA" id="ARBA00022982"/>
    </source>
</evidence>
<gene>
    <name evidence="14" type="primary">LOC100899013</name>
</gene>
<evidence type="ECO:0000256" key="8">
    <source>
        <dbReference type="ARBA" id="ARBA00022989"/>
    </source>
</evidence>
<dbReference type="FunFam" id="1.20.120.1770:FF:000001">
    <property type="entry name" value="Cytochrome b reductase 1"/>
    <property type="match status" value="1"/>
</dbReference>
<evidence type="ECO:0000256" key="6">
    <source>
        <dbReference type="ARBA" id="ARBA00022723"/>
    </source>
</evidence>
<evidence type="ECO:0000256" key="1">
    <source>
        <dbReference type="ARBA" id="ARBA00001970"/>
    </source>
</evidence>